<sequence length="322" mass="36358">MYYKTNWDLTRIPISRNFIPFSFPTLIRFLYRSEIRVVEIPEPLWIRESVRTFISAFIVRILKPKTQIVAYCIENNEVANILGFPDPFRQLLTSPIVLLMRWCIGLTVDRLAYGSCGAQQTYESLSLPQRVRTRVILELPAAAPTRTSGDPKHVLFVGRLEARKGVKELMMAWEQIVRFDDDAVLTIVGSGPLRETIEEWVEGAPKQRRFVGHVEHGDLITWYSSNRILVAPSIRSGRWREQIGLPVKEALSYGLTVVSSAETGLASWLQANGHMVVEDVAASLSIALMRAMSAPLDQGVVQASLPAVEGREEADRWLKNLN</sequence>
<dbReference type="Pfam" id="PF13692">
    <property type="entry name" value="Glyco_trans_1_4"/>
    <property type="match status" value="1"/>
</dbReference>
<dbReference type="InterPro" id="IPR050194">
    <property type="entry name" value="Glycosyltransferase_grp1"/>
</dbReference>
<reference evidence="1 2" key="1">
    <citation type="submission" date="2020-02" db="EMBL/GenBank/DDBJ databases">
        <title>Sequencing the genomes of 1000 actinobacteria strains.</title>
        <authorList>
            <person name="Klenk H.-P."/>
        </authorList>
    </citation>
    <scope>NUCLEOTIDE SEQUENCE [LARGE SCALE GENOMIC DNA]</scope>
    <source>
        <strain evidence="1 2">DSM 19609</strain>
    </source>
</reference>
<comment type="caution">
    <text evidence="1">The sequence shown here is derived from an EMBL/GenBank/DDBJ whole genome shotgun (WGS) entry which is preliminary data.</text>
</comment>
<dbReference type="Gene3D" id="3.40.50.2000">
    <property type="entry name" value="Glycogen Phosphorylase B"/>
    <property type="match status" value="1"/>
</dbReference>
<protein>
    <submittedName>
        <fullName evidence="1">Glycosyltransferase involved in cell wall biosynthesis</fullName>
    </submittedName>
</protein>
<dbReference type="PANTHER" id="PTHR45947">
    <property type="entry name" value="SULFOQUINOVOSYL TRANSFERASE SQD2"/>
    <property type="match status" value="1"/>
</dbReference>
<proteinExistence type="predicted"/>
<dbReference type="SUPFAM" id="SSF53756">
    <property type="entry name" value="UDP-Glycosyltransferase/glycogen phosphorylase"/>
    <property type="match status" value="1"/>
</dbReference>
<organism evidence="1 2">
    <name type="scientific">Brooklawnia cerclae</name>
    <dbReference type="NCBI Taxonomy" id="349934"/>
    <lineage>
        <taxon>Bacteria</taxon>
        <taxon>Bacillati</taxon>
        <taxon>Actinomycetota</taxon>
        <taxon>Actinomycetes</taxon>
        <taxon>Propionibacteriales</taxon>
        <taxon>Propionibacteriaceae</taxon>
        <taxon>Brooklawnia</taxon>
    </lineage>
</organism>
<dbReference type="PANTHER" id="PTHR45947:SF13">
    <property type="entry name" value="TRANSFERASE"/>
    <property type="match status" value="1"/>
</dbReference>
<accession>A0ABX0SET9</accession>
<evidence type="ECO:0000313" key="2">
    <source>
        <dbReference type="Proteomes" id="UP000749311"/>
    </source>
</evidence>
<evidence type="ECO:0000313" key="1">
    <source>
        <dbReference type="EMBL" id="NIH56899.1"/>
    </source>
</evidence>
<dbReference type="EMBL" id="JAAMOZ010000001">
    <property type="protein sequence ID" value="NIH56899.1"/>
    <property type="molecule type" value="Genomic_DNA"/>
</dbReference>
<dbReference type="RefSeq" id="WP_167166184.1">
    <property type="nucleotide sequence ID" value="NZ_BAAAOO010000015.1"/>
</dbReference>
<gene>
    <name evidence="1" type="ORF">FB473_001544</name>
</gene>
<name>A0ABX0SET9_9ACTN</name>
<dbReference type="Proteomes" id="UP000749311">
    <property type="component" value="Unassembled WGS sequence"/>
</dbReference>
<keyword evidence="2" id="KW-1185">Reference proteome</keyword>